<dbReference type="RefSeq" id="XP_020050215.1">
    <property type="nucleotide sequence ID" value="XM_020195280.1"/>
</dbReference>
<keyword evidence="2" id="KW-0472">Membrane</keyword>
<evidence type="ECO:0000256" key="1">
    <source>
        <dbReference type="SAM" id="MobiDB-lite"/>
    </source>
</evidence>
<reference evidence="5" key="1">
    <citation type="submission" date="2016-05" db="EMBL/GenBank/DDBJ databases">
        <title>Comparative genomics of biotechnologically important yeasts.</title>
        <authorList>
            <consortium name="DOE Joint Genome Institute"/>
            <person name="Riley R."/>
            <person name="Haridas S."/>
            <person name="Wolfe K.H."/>
            <person name="Lopes M.R."/>
            <person name="Hittinger C.T."/>
            <person name="Goker M."/>
            <person name="Salamov A."/>
            <person name="Wisecaver J."/>
            <person name="Long T.M."/>
            <person name="Aerts A.L."/>
            <person name="Barry K."/>
            <person name="Choi C."/>
            <person name="Clum A."/>
            <person name="Coughlan A.Y."/>
            <person name="Deshpande S."/>
            <person name="Douglass A.P."/>
            <person name="Hanson S.J."/>
            <person name="Klenk H.-P."/>
            <person name="Labutti K."/>
            <person name="Lapidus A."/>
            <person name="Lindquist E."/>
            <person name="Lipzen A."/>
            <person name="Meier-Kolthoff J.P."/>
            <person name="Ohm R.A."/>
            <person name="Otillar R.P."/>
            <person name="Pangilinan J."/>
            <person name="Peng Y."/>
            <person name="Rokas A."/>
            <person name="Rosa C.A."/>
            <person name="Scheuner C."/>
            <person name="Sibirny A.A."/>
            <person name="Slot J.C."/>
            <person name="Stielow J.B."/>
            <person name="Sun H."/>
            <person name="Kurtzman C.P."/>
            <person name="Blackwell M."/>
            <person name="Grigoriev I.V."/>
            <person name="Jeffries T.W."/>
        </authorList>
    </citation>
    <scope>NUCLEOTIDE SEQUENCE [LARGE SCALE GENOMIC DNA]</scope>
    <source>
        <strain evidence="5">DSM 1968</strain>
    </source>
</reference>
<dbReference type="InParanoid" id="A0A1D2VQQ0"/>
<feature type="transmembrane region" description="Helical" evidence="2">
    <location>
        <begin position="302"/>
        <end position="319"/>
    </location>
</feature>
<accession>A0A1D2VQQ0</accession>
<evidence type="ECO:0000256" key="2">
    <source>
        <dbReference type="SAM" id="Phobius"/>
    </source>
</evidence>
<organism evidence="4 5">
    <name type="scientific">Ascoidea rubescens DSM 1968</name>
    <dbReference type="NCBI Taxonomy" id="1344418"/>
    <lineage>
        <taxon>Eukaryota</taxon>
        <taxon>Fungi</taxon>
        <taxon>Dikarya</taxon>
        <taxon>Ascomycota</taxon>
        <taxon>Saccharomycotina</taxon>
        <taxon>Saccharomycetes</taxon>
        <taxon>Ascoideaceae</taxon>
        <taxon>Ascoidea</taxon>
    </lineage>
</organism>
<dbReference type="CDD" id="cd12148">
    <property type="entry name" value="fungal_TF_MHR"/>
    <property type="match status" value="1"/>
</dbReference>
<keyword evidence="2" id="KW-1133">Transmembrane helix</keyword>
<keyword evidence="2" id="KW-0812">Transmembrane</keyword>
<dbReference type="GeneID" id="30968916"/>
<feature type="region of interest" description="Disordered" evidence="1">
    <location>
        <begin position="75"/>
        <end position="102"/>
    </location>
</feature>
<keyword evidence="3" id="KW-0732">Signal</keyword>
<dbReference type="Proteomes" id="UP000095038">
    <property type="component" value="Unassembled WGS sequence"/>
</dbReference>
<feature type="signal peptide" evidence="3">
    <location>
        <begin position="1"/>
        <end position="17"/>
    </location>
</feature>
<evidence type="ECO:0000313" key="5">
    <source>
        <dbReference type="Proteomes" id="UP000095038"/>
    </source>
</evidence>
<proteinExistence type="predicted"/>
<feature type="chain" id="PRO_5008910612" evidence="3">
    <location>
        <begin position="18"/>
        <end position="468"/>
    </location>
</feature>
<dbReference type="OrthoDB" id="3980283at2759"/>
<sequence>MRKIVSWTIILFDKLYALLEFRPSHIHSNNWIIGKLDYEDFLLDNLTLNKLQENKDLINNFFLFHDEFKLDNKNENKNENNSNCSPGNNNLSNNSSNNNSNTKLYNLQNSDEIFSNTSFRSLSPSTNKVIKEIFDNSTGDLIFREMINLSFYINDILNDIYNLKSFRFDSFEPIFLKSTGLINGLHEWYKNLPWFLKIIDTNDNRSNSEKNKIKNTNKRVLNFNGSLNLTYYCLVLLIYRRIINKIIEEYDKLIHAGDDTRNKIEQVKTNCEMFLNDFLVNFLDNLGEHHLMSFWYSNTTKSLIIIGIMMCLLIKLNGLEIKFVDKLKNLNNNGIGEGIQQDEIDTSIKIRDVNGNFDNFYSQSNLEILSNISTNNSPDSFQTFEENPNINNFNNRGFRNKVDFENQRELLLVKKKDYICLYKQYYSKLESLSKDFKHGKVAIEYLDTLIKFTNSKTSVEKRSCWNDI</sequence>
<dbReference type="AlphaFoldDB" id="A0A1D2VQQ0"/>
<feature type="compositionally biased region" description="Low complexity" evidence="1">
    <location>
        <begin position="79"/>
        <end position="102"/>
    </location>
</feature>
<dbReference type="STRING" id="1344418.A0A1D2VQQ0"/>
<gene>
    <name evidence="4" type="ORF">ASCRUDRAFT_99732</name>
</gene>
<protein>
    <submittedName>
        <fullName evidence="4">Uncharacterized protein</fullName>
    </submittedName>
</protein>
<evidence type="ECO:0000256" key="3">
    <source>
        <dbReference type="SAM" id="SignalP"/>
    </source>
</evidence>
<keyword evidence="5" id="KW-1185">Reference proteome</keyword>
<name>A0A1D2VQQ0_9ASCO</name>
<evidence type="ECO:0000313" key="4">
    <source>
        <dbReference type="EMBL" id="ODV63908.1"/>
    </source>
</evidence>
<dbReference type="EMBL" id="KV454475">
    <property type="protein sequence ID" value="ODV63908.1"/>
    <property type="molecule type" value="Genomic_DNA"/>
</dbReference>